<reference evidence="1" key="1">
    <citation type="submission" date="2023-07" db="EMBL/GenBank/DDBJ databases">
        <title>Black Yeasts Isolated from many extreme environments.</title>
        <authorList>
            <person name="Coleine C."/>
            <person name="Stajich J.E."/>
            <person name="Selbmann L."/>
        </authorList>
    </citation>
    <scope>NUCLEOTIDE SEQUENCE</scope>
    <source>
        <strain evidence="1">CCFEE 5714</strain>
    </source>
</reference>
<evidence type="ECO:0000313" key="2">
    <source>
        <dbReference type="Proteomes" id="UP001281147"/>
    </source>
</evidence>
<proteinExistence type="predicted"/>
<gene>
    <name evidence="1" type="primary">EST2_1</name>
    <name evidence="1" type="ORF">LTR37_015635</name>
</gene>
<protein>
    <submittedName>
        <fullName evidence="1">Telomerase reverse transcriptase</fullName>
        <ecNumber evidence="1">2.7.7.49</ecNumber>
    </submittedName>
</protein>
<evidence type="ECO:0000313" key="1">
    <source>
        <dbReference type="EMBL" id="KAK3701073.1"/>
    </source>
</evidence>
<keyword evidence="1" id="KW-0548">Nucleotidyltransferase</keyword>
<name>A0ACC3MSW5_9PEZI</name>
<keyword evidence="2" id="KW-1185">Reference proteome</keyword>
<keyword evidence="1" id="KW-0695">RNA-directed DNA polymerase</keyword>
<dbReference type="EC" id="2.7.7.49" evidence="1"/>
<keyword evidence="1" id="KW-0808">Transferase</keyword>
<accession>A0ACC3MSW5</accession>
<dbReference type="EMBL" id="JAUTXU010000177">
    <property type="protein sequence ID" value="KAK3701073.1"/>
    <property type="molecule type" value="Genomic_DNA"/>
</dbReference>
<dbReference type="Proteomes" id="UP001281147">
    <property type="component" value="Unassembled WGS sequence"/>
</dbReference>
<sequence length="1091" mass="123639">MKRERKSLCESRVNKRHKVNDAAEDRPAWPLLRQYYPSVLTLRSYLASSSSNLSKRRRKKILRYGLEDKPGEDVKADTSLVQLLYGTVVGTFERSEVKDCVSIEKDITIFTQQLSESPSTITPTQGVLKQNEVGFGTQALTYFTFTVLSVIWRFRIDATQIVDFAIWQLFRRHNGSHAPSHMLARGYQKYASMSNNDAELIAVTGVPGVFCNTANPYVRILKEHPWCALPSLLGSAAERLMSDLLLNCGIFQSIENSSNLNQLSGAPLSDLKVLKNVAPVSHVDAAPNEQDAALEIPKASSGDNRGLSDIRFVRHRMLYAKAAFSARGKVTFGLSRAHVLNRHHTVDDEKQTVLVMKYMFPRQFGLHNVFTSDIDPKDTSQPFKDYTLRDANIARSLHDWRQRRARSNEVDVAAFPPLSKRLRGPASQLVARMRKRHSRCSYTTLLDHYCPSPSISKSGGQGGSIAQASPTAQVSAFCRSVVFRVFPNDFWGIGESGLQNKKKLMQSIDKFVRLRRYESLTLHDVMQGIRIRDIEWVAPQHGDDREKLSATDFAKRKELMAEVVYYLFDSFLIPLIRGHFHVTESGAHRNQLFYFRHDVWKALSEPALATLKESMLEECNTMRVHKGMARRALGVSQVRLLPKEHGMRPIINLRRRVQKSQHGRLVLGRSINSVLTPAFSILNFERTAHPEMLGSAMFSVEDMYPRLQSFRKSLQDQGLFGKPLYFAKIDVKACFDTIPQKRLMKLARTVLGDDVYQITKYARAKLVGRHNQETPGFGARASWRYLTKANNGNGDADFTAEAAADTAEGRTSTVYVDGVVRKSESRKAVLDLLEEHIESNLIKLGNRFYRQKQGIPQGSIVSSLLCSYFYAELERKVLSFVNDAESILLRLIDDFLVVSTEQHVTERFIRETHKGIPEFGVEVKAEKSRVNFGFEINGKAVNRLPAETDFPYCGHAINTVTLDLSKDKERRKKSNIQDSMSVEYSKIPGQTFYRKTLNALKLQMQAMLLSTSYNSLPTVLRNLHHSFTEVAQKTYHYISSLPTTKQPSGKLVIRAVNDLINLASVLMKRRKRTSKDAVAYECCVSKTQARW</sequence>
<organism evidence="1 2">
    <name type="scientific">Vermiconidia calcicola</name>
    <dbReference type="NCBI Taxonomy" id="1690605"/>
    <lineage>
        <taxon>Eukaryota</taxon>
        <taxon>Fungi</taxon>
        <taxon>Dikarya</taxon>
        <taxon>Ascomycota</taxon>
        <taxon>Pezizomycotina</taxon>
        <taxon>Dothideomycetes</taxon>
        <taxon>Dothideomycetidae</taxon>
        <taxon>Mycosphaerellales</taxon>
        <taxon>Extremaceae</taxon>
        <taxon>Vermiconidia</taxon>
    </lineage>
</organism>
<comment type="caution">
    <text evidence="1">The sequence shown here is derived from an EMBL/GenBank/DDBJ whole genome shotgun (WGS) entry which is preliminary data.</text>
</comment>